<evidence type="ECO:0000313" key="3">
    <source>
        <dbReference type="EMBL" id="QJY45048.1"/>
    </source>
</evidence>
<feature type="domain" description="Transglycosylase SLT" evidence="2">
    <location>
        <begin position="166"/>
        <end position="210"/>
    </location>
</feature>
<keyword evidence="4" id="KW-1185">Reference proteome</keyword>
<reference evidence="3 4" key="1">
    <citation type="submission" date="2020-05" db="EMBL/GenBank/DDBJ databases">
        <authorList>
            <person name="Mo P."/>
        </authorList>
    </citation>
    <scope>NUCLEOTIDE SEQUENCE [LARGE SCALE GENOMIC DNA]</scope>
    <source>
        <strain evidence="3 4">Gen01</strain>
    </source>
</reference>
<dbReference type="PANTHER" id="PTHR30163:SF8">
    <property type="entry name" value="LYTIC MUREIN TRANSGLYCOSYLASE"/>
    <property type="match status" value="1"/>
</dbReference>
<sequence length="253" mass="26033">MTRRRSLAGPLAALVAFGVVLAFLVAVVRGLDGPRDTGGDGLTAADVDRGTPVAQGDPLPEGVDLDTWADAASPGTGVPARALRAYGGAELAQRADTPGCRLSWTTLAGIARVESDHGGLGRSRLGDDGRPAPRIVGVPLDGSSGVREILDTDGGRLDGDTTYDRAVGPLQFLPTTWATYGADGDGDGVRDPHQIDDAARGAAAYLCAEGRDTADGTGWWDGVLAYNRSGEYARLVWAAADRYAGAAQASNSD</sequence>
<dbReference type="SUPFAM" id="SSF53955">
    <property type="entry name" value="Lysozyme-like"/>
    <property type="match status" value="1"/>
</dbReference>
<evidence type="ECO:0000256" key="1">
    <source>
        <dbReference type="SAM" id="MobiDB-lite"/>
    </source>
</evidence>
<dbReference type="CDD" id="cd13399">
    <property type="entry name" value="Slt35-like"/>
    <property type="match status" value="1"/>
</dbReference>
<dbReference type="InterPro" id="IPR043426">
    <property type="entry name" value="MltB-like"/>
</dbReference>
<dbReference type="GO" id="GO:0008933">
    <property type="term" value="F:peptidoglycan lytic transglycosylase activity"/>
    <property type="evidence" value="ECO:0007669"/>
    <property type="project" value="TreeGrafter"/>
</dbReference>
<dbReference type="Pfam" id="PF13406">
    <property type="entry name" value="SLT_2"/>
    <property type="match status" value="1"/>
</dbReference>
<dbReference type="KEGG" id="pbro:HOP40_03735"/>
<dbReference type="InterPro" id="IPR023346">
    <property type="entry name" value="Lysozyme-like_dom_sf"/>
</dbReference>
<dbReference type="AlphaFoldDB" id="A0A6M6JAW2"/>
<proteinExistence type="predicted"/>
<organism evidence="3 4">
    <name type="scientific">Pseudonocardia broussonetiae</name>
    <dbReference type="NCBI Taxonomy" id="2736640"/>
    <lineage>
        <taxon>Bacteria</taxon>
        <taxon>Bacillati</taxon>
        <taxon>Actinomycetota</taxon>
        <taxon>Actinomycetes</taxon>
        <taxon>Pseudonocardiales</taxon>
        <taxon>Pseudonocardiaceae</taxon>
        <taxon>Pseudonocardia</taxon>
    </lineage>
</organism>
<feature type="region of interest" description="Disordered" evidence="1">
    <location>
        <begin position="118"/>
        <end position="140"/>
    </location>
</feature>
<gene>
    <name evidence="3" type="ORF">HOP40_03735</name>
</gene>
<dbReference type="Proteomes" id="UP000505377">
    <property type="component" value="Chromosome"/>
</dbReference>
<evidence type="ECO:0000313" key="4">
    <source>
        <dbReference type="Proteomes" id="UP000505377"/>
    </source>
</evidence>
<accession>A0A6M6JAW2</accession>
<dbReference type="EMBL" id="CP053564">
    <property type="protein sequence ID" value="QJY45048.1"/>
    <property type="molecule type" value="Genomic_DNA"/>
</dbReference>
<dbReference type="Gene3D" id="1.10.530.10">
    <property type="match status" value="1"/>
</dbReference>
<evidence type="ECO:0000259" key="2">
    <source>
        <dbReference type="Pfam" id="PF13406"/>
    </source>
</evidence>
<protein>
    <submittedName>
        <fullName evidence="3">Murein transglycosylase</fullName>
    </submittedName>
</protein>
<dbReference type="PANTHER" id="PTHR30163">
    <property type="entry name" value="MEMBRANE-BOUND LYTIC MUREIN TRANSGLYCOSYLASE B"/>
    <property type="match status" value="1"/>
</dbReference>
<dbReference type="GO" id="GO:0009253">
    <property type="term" value="P:peptidoglycan catabolic process"/>
    <property type="evidence" value="ECO:0007669"/>
    <property type="project" value="TreeGrafter"/>
</dbReference>
<dbReference type="RefSeq" id="WP_172154658.1">
    <property type="nucleotide sequence ID" value="NZ_CP053564.1"/>
</dbReference>
<dbReference type="InterPro" id="IPR031304">
    <property type="entry name" value="SLT_2"/>
</dbReference>
<feature type="compositionally biased region" description="Basic and acidic residues" evidence="1">
    <location>
        <begin position="118"/>
        <end position="131"/>
    </location>
</feature>
<name>A0A6M6JAW2_9PSEU</name>